<protein>
    <submittedName>
        <fullName evidence="6">S49 family peptidase</fullName>
    </submittedName>
</protein>
<dbReference type="InterPro" id="IPR029045">
    <property type="entry name" value="ClpP/crotonase-like_dom_sf"/>
</dbReference>
<evidence type="ECO:0000313" key="6">
    <source>
        <dbReference type="EMBL" id="MFC6034449.1"/>
    </source>
</evidence>
<keyword evidence="7" id="KW-1185">Reference proteome</keyword>
<evidence type="ECO:0000256" key="3">
    <source>
        <dbReference type="ARBA" id="ARBA00022801"/>
    </source>
</evidence>
<keyword evidence="3" id="KW-0378">Hydrolase</keyword>
<reference evidence="6 7" key="1">
    <citation type="submission" date="2024-09" db="EMBL/GenBank/DDBJ databases">
        <authorList>
            <person name="Zhang Z.-H."/>
        </authorList>
    </citation>
    <scope>NUCLEOTIDE SEQUENCE [LARGE SCALE GENOMIC DNA]</scope>
    <source>
        <strain evidence="6 7">HHTR114</strain>
    </source>
</reference>
<dbReference type="SUPFAM" id="SSF52096">
    <property type="entry name" value="ClpP/crotonase"/>
    <property type="match status" value="1"/>
</dbReference>
<dbReference type="InterPro" id="IPR047272">
    <property type="entry name" value="S49_SppA_C"/>
</dbReference>
<evidence type="ECO:0000256" key="1">
    <source>
        <dbReference type="ARBA" id="ARBA00008683"/>
    </source>
</evidence>
<dbReference type="Gene3D" id="6.20.330.10">
    <property type="match status" value="1"/>
</dbReference>
<keyword evidence="2" id="KW-0645">Protease</keyword>
<keyword evidence="4" id="KW-0720">Serine protease</keyword>
<comment type="caution">
    <text evidence="6">The sequence shown here is derived from an EMBL/GenBank/DDBJ whole genome shotgun (WGS) entry which is preliminary data.</text>
</comment>
<dbReference type="Proteomes" id="UP001596116">
    <property type="component" value="Unassembled WGS sequence"/>
</dbReference>
<organism evidence="6 7">
    <name type="scientific">Hyphococcus aureus</name>
    <dbReference type="NCBI Taxonomy" id="2666033"/>
    <lineage>
        <taxon>Bacteria</taxon>
        <taxon>Pseudomonadati</taxon>
        <taxon>Pseudomonadota</taxon>
        <taxon>Alphaproteobacteria</taxon>
        <taxon>Parvularculales</taxon>
        <taxon>Parvularculaceae</taxon>
        <taxon>Hyphococcus</taxon>
    </lineage>
</organism>
<evidence type="ECO:0000256" key="4">
    <source>
        <dbReference type="ARBA" id="ARBA00022825"/>
    </source>
</evidence>
<dbReference type="EMBL" id="JBHPON010000001">
    <property type="protein sequence ID" value="MFC6034449.1"/>
    <property type="molecule type" value="Genomic_DNA"/>
</dbReference>
<evidence type="ECO:0000256" key="2">
    <source>
        <dbReference type="ARBA" id="ARBA00022670"/>
    </source>
</evidence>
<accession>A0ABW1KRS4</accession>
<sequence length="292" mass="31145">MADISELFKNLWLKLPFTGESAPRVSVIELNGVIGEMGAGRKGLTLKKIEKAIEAAFKPGDLKAVALAINSPGGSPVQSRLIMSAIRRQAREKDVPVLAFIEDVGASGGYILAIAADEIYADESSIVGSIGVISGGFGFPEAIKKLGIERRVYTAGENKSTLDPFKPEDPEDVARLEVMLAELHDQFIALVKERRGDKLSSDPDLFSGRFWTGAAAAQKGLVDGTAQLGDFLRDRYGKDVKVKRISPDSGSLLKKLMGGEAGASGLSAPSLIDADEMLAAGERRALWARFGL</sequence>
<evidence type="ECO:0000259" key="5">
    <source>
        <dbReference type="Pfam" id="PF01343"/>
    </source>
</evidence>
<dbReference type="PANTHER" id="PTHR42987">
    <property type="entry name" value="PEPTIDASE S49"/>
    <property type="match status" value="1"/>
</dbReference>
<name>A0ABW1KRS4_9PROT</name>
<comment type="similarity">
    <text evidence="1">Belongs to the peptidase S49 family.</text>
</comment>
<dbReference type="Pfam" id="PF01343">
    <property type="entry name" value="Peptidase_S49"/>
    <property type="match status" value="1"/>
</dbReference>
<dbReference type="PANTHER" id="PTHR42987:SF8">
    <property type="entry name" value="PROTEINASE"/>
    <property type="match status" value="1"/>
</dbReference>
<evidence type="ECO:0000313" key="7">
    <source>
        <dbReference type="Proteomes" id="UP001596116"/>
    </source>
</evidence>
<dbReference type="InterPro" id="IPR002142">
    <property type="entry name" value="Peptidase_S49"/>
</dbReference>
<gene>
    <name evidence="6" type="ORF">ACFMB1_02775</name>
</gene>
<dbReference type="CDD" id="cd07023">
    <property type="entry name" value="S49_Sppa_N_C"/>
    <property type="match status" value="1"/>
</dbReference>
<feature type="domain" description="Peptidase S49" evidence="5">
    <location>
        <begin position="90"/>
        <end position="230"/>
    </location>
</feature>
<dbReference type="RefSeq" id="WP_379880228.1">
    <property type="nucleotide sequence ID" value="NZ_JBHPON010000001.1"/>
</dbReference>
<dbReference type="Gene3D" id="3.90.226.10">
    <property type="entry name" value="2-enoyl-CoA Hydratase, Chain A, domain 1"/>
    <property type="match status" value="1"/>
</dbReference>
<proteinExistence type="inferred from homology"/>